<name>A0ABQ6W2W7_9EURO</name>
<reference evidence="2 3" key="1">
    <citation type="submission" date="2019-04" db="EMBL/GenBank/DDBJ databases">
        <authorList>
            <consortium name="DOE Joint Genome Institute"/>
            <person name="Mondo S."/>
            <person name="Kjaerbolling I."/>
            <person name="Vesth T."/>
            <person name="Frisvad J.C."/>
            <person name="Nybo J.L."/>
            <person name="Theobald S."/>
            <person name="Kildgaard S."/>
            <person name="Isbrandt T."/>
            <person name="Kuo A."/>
            <person name="Sato A."/>
            <person name="Lyhne E.K."/>
            <person name="Kogle M.E."/>
            <person name="Wiebenga A."/>
            <person name="Kun R.S."/>
            <person name="Lubbers R.J."/>
            <person name="Makela M.R."/>
            <person name="Barry K."/>
            <person name="Chovatia M."/>
            <person name="Clum A."/>
            <person name="Daum C."/>
            <person name="Haridas S."/>
            <person name="He G."/>
            <person name="LaButti K."/>
            <person name="Lipzen A."/>
            <person name="Riley R."/>
            <person name="Salamov A."/>
            <person name="Simmons B.A."/>
            <person name="Magnuson J.K."/>
            <person name="Henrissat B."/>
            <person name="Mortensen U.H."/>
            <person name="Larsen T.O."/>
            <person name="Devries R.P."/>
            <person name="Grigoriev I.V."/>
            <person name="Machida M."/>
            <person name="Baker S.E."/>
            <person name="Andersen M.R."/>
            <person name="Cantor M.N."/>
            <person name="Hua S.X."/>
        </authorList>
    </citation>
    <scope>NUCLEOTIDE SEQUENCE [LARGE SCALE GENOMIC DNA]</scope>
    <source>
        <strain evidence="2 3">CBS 117616</strain>
    </source>
</reference>
<evidence type="ECO:0000313" key="3">
    <source>
        <dbReference type="Proteomes" id="UP000325395"/>
    </source>
</evidence>
<feature type="chain" id="PRO_5047165623" evidence="1">
    <location>
        <begin position="23"/>
        <end position="430"/>
    </location>
</feature>
<gene>
    <name evidence="2" type="ORF">BDV36DRAFT_301781</name>
</gene>
<accession>A0ABQ6W2W7</accession>
<dbReference type="Proteomes" id="UP000325395">
    <property type="component" value="Unassembled WGS sequence"/>
</dbReference>
<proteinExistence type="predicted"/>
<evidence type="ECO:0000256" key="1">
    <source>
        <dbReference type="SAM" id="SignalP"/>
    </source>
</evidence>
<dbReference type="EMBL" id="ML735872">
    <property type="protein sequence ID" value="KAE8411497.1"/>
    <property type="molecule type" value="Genomic_DNA"/>
</dbReference>
<organism evidence="2 3">
    <name type="scientific">Aspergillus pseudocaelatus</name>
    <dbReference type="NCBI Taxonomy" id="1825620"/>
    <lineage>
        <taxon>Eukaryota</taxon>
        <taxon>Fungi</taxon>
        <taxon>Dikarya</taxon>
        <taxon>Ascomycota</taxon>
        <taxon>Pezizomycotina</taxon>
        <taxon>Eurotiomycetes</taxon>
        <taxon>Eurotiomycetidae</taxon>
        <taxon>Eurotiales</taxon>
        <taxon>Aspergillaceae</taxon>
        <taxon>Aspergillus</taxon>
        <taxon>Aspergillus subgen. Circumdati</taxon>
    </lineage>
</organism>
<protein>
    <submittedName>
        <fullName evidence="2">Uncharacterized protein</fullName>
    </submittedName>
</protein>
<keyword evidence="1" id="KW-0732">Signal</keyword>
<feature type="signal peptide" evidence="1">
    <location>
        <begin position="1"/>
        <end position="22"/>
    </location>
</feature>
<sequence>MRTSLSATICLSLLLPAVPTIGNPLNAENSNGESIRHDSVQLQPFKPINTAHPLAVRSPDGIGCSDDNKRCGLMCIDKDEECNSHNSGWDWWRRSLEDNSGALAARSPDWGCAEDNKRCGLMCIPKNEDCNPNYGCSADNKRCGWMCIDKNEECNSETGGWDWWRRSLEEPSHALAVRSPDWGCAEDNKRCGLMCIPKNEDCNPNYGCSADNKRCGWMCIDKNEECNSETGGWDWWRRSLEEPSQALAVRSPDWGCADDNKRCGLMCIPKNEDCNPNYGCSNDNKRCGLMCIDKDQECNSETGGWDWWRRSLENHSPAIAARSPDGFGCADDNKRCGWMCIPKDEQCCGNQGSCSANEECHKNDNGDYGCCAKGETCTNTNGTWLNGVRQVGNDIKDGVKSVVDGGAADLRPEMVAVGTLTSLFAVAMML</sequence>
<evidence type="ECO:0000313" key="2">
    <source>
        <dbReference type="EMBL" id="KAE8411497.1"/>
    </source>
</evidence>
<keyword evidence="3" id="KW-1185">Reference proteome</keyword>